<evidence type="ECO:0000256" key="2">
    <source>
        <dbReference type="ARBA" id="ARBA00022821"/>
    </source>
</evidence>
<dbReference type="InterPro" id="IPR044974">
    <property type="entry name" value="Disease_R_plants"/>
</dbReference>
<protein>
    <submittedName>
        <fullName evidence="5">Disease resistance protein</fullName>
    </submittedName>
</protein>
<feature type="domain" description="Disease resistance protein winged helix" evidence="4">
    <location>
        <begin position="177"/>
        <end position="242"/>
    </location>
</feature>
<evidence type="ECO:0000259" key="3">
    <source>
        <dbReference type="Pfam" id="PF00931"/>
    </source>
</evidence>
<accession>A0AAW0M0V0</accession>
<dbReference type="SUPFAM" id="SSF52540">
    <property type="entry name" value="P-loop containing nucleoside triphosphate hydrolases"/>
    <property type="match status" value="1"/>
</dbReference>
<reference evidence="5" key="2">
    <citation type="journal article" date="2018" name="Sci. Data">
        <title>The draft genome sequence of cork oak.</title>
        <authorList>
            <person name="Ramos A.M."/>
            <person name="Usie A."/>
            <person name="Barbosa P."/>
            <person name="Barros P.M."/>
            <person name="Capote T."/>
            <person name="Chaves I."/>
            <person name="Simoes F."/>
            <person name="Abreu I."/>
            <person name="Carrasquinho I."/>
            <person name="Faro C."/>
            <person name="Guimaraes J.B."/>
            <person name="Mendonca D."/>
            <person name="Nobrega F."/>
            <person name="Rodrigues L."/>
            <person name="Saibo N.J.M."/>
            <person name="Varela M.C."/>
            <person name="Egas C."/>
            <person name="Matos J."/>
            <person name="Miguel C.M."/>
            <person name="Oliveira M.M."/>
            <person name="Ricardo C.P."/>
            <person name="Goncalves S."/>
        </authorList>
    </citation>
    <scope>NUCLEOTIDE SEQUENCE [LARGE SCALE GENOMIC DNA]</scope>
    <source>
        <strain evidence="5">HL8</strain>
    </source>
</reference>
<dbReference type="Pfam" id="PF23559">
    <property type="entry name" value="WHD_DRP"/>
    <property type="match status" value="1"/>
</dbReference>
<keyword evidence="1" id="KW-0677">Repeat</keyword>
<organism evidence="5">
    <name type="scientific">Quercus suber</name>
    <name type="common">Cork oak</name>
    <dbReference type="NCBI Taxonomy" id="58331"/>
    <lineage>
        <taxon>Eukaryota</taxon>
        <taxon>Viridiplantae</taxon>
        <taxon>Streptophyta</taxon>
        <taxon>Embryophyta</taxon>
        <taxon>Tracheophyta</taxon>
        <taxon>Spermatophyta</taxon>
        <taxon>Magnoliopsida</taxon>
        <taxon>eudicotyledons</taxon>
        <taxon>Gunneridae</taxon>
        <taxon>Pentapetalae</taxon>
        <taxon>rosids</taxon>
        <taxon>fabids</taxon>
        <taxon>Fagales</taxon>
        <taxon>Fagaceae</taxon>
        <taxon>Quercus</taxon>
    </lineage>
</organism>
<reference evidence="5" key="3">
    <citation type="submission" date="2023-07" db="EMBL/GenBank/DDBJ databases">
        <title>An improved reference 1 genome and first organelle genomes of Quercus suber.</title>
        <authorList>
            <consortium name="Genosuber Consortium"/>
            <person name="Usie A."/>
            <person name="Serra O."/>
            <person name="Barros P."/>
        </authorList>
    </citation>
    <scope>NUCLEOTIDE SEQUENCE</scope>
    <source>
        <strain evidence="5">HL8</strain>
        <tissue evidence="5">Leaves</tissue>
    </source>
</reference>
<feature type="domain" description="NB-ARC" evidence="3">
    <location>
        <begin position="8"/>
        <end position="90"/>
    </location>
</feature>
<proteinExistence type="predicted"/>
<dbReference type="PANTHER" id="PTHR23155:SF1150">
    <property type="entry name" value="NB-ARC DOMAIN-CONTAINING PROTEIN"/>
    <property type="match status" value="1"/>
</dbReference>
<dbReference type="Gene3D" id="3.40.50.300">
    <property type="entry name" value="P-loop containing nucleotide triphosphate hydrolases"/>
    <property type="match status" value="1"/>
</dbReference>
<sequence length="261" mass="30285">MEESVERIAIRLHQRLMNEEKYLLILDDVWQKLDLDNLGVPQPDVHKGSKIILTTWFMEVCRYMMTDIEVKMVVLNDEEAWQLFSQKAGDVSHLEEIKPFAEAIVRECCGLPLAIIIVGTAMRRKTKVELWEDALKQLRRSVPSVGGIEDEVYKPLKWSYYSLQGNNIKSCFLYCFLFPEDFSIEVSQQVQHWLAEGLIDEQLNYIDLTNRGISFIENLKDSCLLEDGDLKDTVKMHDVVRDGLHHILRMDVNPLFVQGLV</sequence>
<dbReference type="GO" id="GO:0098542">
    <property type="term" value="P:defense response to other organism"/>
    <property type="evidence" value="ECO:0007669"/>
    <property type="project" value="TreeGrafter"/>
</dbReference>
<dbReference type="Gramene" id="rna-CFP56_51598">
    <property type="protein sequence ID" value="cds-POF06320.1"/>
    <property type="gene ID" value="gene-CFP56_51598"/>
</dbReference>
<dbReference type="GO" id="GO:0043531">
    <property type="term" value="F:ADP binding"/>
    <property type="evidence" value="ECO:0007669"/>
    <property type="project" value="InterPro"/>
</dbReference>
<dbReference type="PRINTS" id="PR00364">
    <property type="entry name" value="DISEASERSIST"/>
</dbReference>
<name>A0AAW0M0V0_QUESU</name>
<keyword evidence="2" id="KW-0611">Plant defense</keyword>
<dbReference type="EMBL" id="PKMF04000031">
    <property type="protein sequence ID" value="KAK7856996.1"/>
    <property type="molecule type" value="Genomic_DNA"/>
</dbReference>
<reference evidence="5" key="1">
    <citation type="submission" date="2017-12" db="EMBL/GenBank/DDBJ databases">
        <authorList>
            <person name="Barbosa P."/>
            <person name="Usie A."/>
            <person name="Ramos A.M."/>
        </authorList>
    </citation>
    <scope>NUCLEOTIDE SEQUENCE</scope>
    <source>
        <strain evidence="5">HL8</strain>
        <tissue evidence="5">Leaves</tissue>
    </source>
</reference>
<dbReference type="InterPro" id="IPR058922">
    <property type="entry name" value="WHD_DRP"/>
</dbReference>
<gene>
    <name evidence="5" type="ORF">CFP56_020447</name>
</gene>
<evidence type="ECO:0000313" key="5">
    <source>
        <dbReference type="EMBL" id="KAK7856996.1"/>
    </source>
</evidence>
<dbReference type="InterPro" id="IPR036388">
    <property type="entry name" value="WH-like_DNA-bd_sf"/>
</dbReference>
<dbReference type="Gene3D" id="1.10.10.10">
    <property type="entry name" value="Winged helix-like DNA-binding domain superfamily/Winged helix DNA-binding domain"/>
    <property type="match status" value="1"/>
</dbReference>
<dbReference type="Gene3D" id="1.10.8.430">
    <property type="entry name" value="Helical domain of apoptotic protease-activating factors"/>
    <property type="match status" value="1"/>
</dbReference>
<dbReference type="InterPro" id="IPR027417">
    <property type="entry name" value="P-loop_NTPase"/>
</dbReference>
<dbReference type="Pfam" id="PF00931">
    <property type="entry name" value="NB-ARC"/>
    <property type="match status" value="1"/>
</dbReference>
<dbReference type="InterPro" id="IPR042197">
    <property type="entry name" value="Apaf_helical"/>
</dbReference>
<evidence type="ECO:0000256" key="1">
    <source>
        <dbReference type="ARBA" id="ARBA00022737"/>
    </source>
</evidence>
<dbReference type="PANTHER" id="PTHR23155">
    <property type="entry name" value="DISEASE RESISTANCE PROTEIN RP"/>
    <property type="match status" value="1"/>
</dbReference>
<evidence type="ECO:0000259" key="4">
    <source>
        <dbReference type="Pfam" id="PF23559"/>
    </source>
</evidence>
<comment type="caution">
    <text evidence="5">The sequence shown here is derived from an EMBL/GenBank/DDBJ whole genome shotgun (WGS) entry which is preliminary data.</text>
</comment>
<dbReference type="FunFam" id="1.10.10.10:FF:000322">
    <property type="entry name" value="Probable disease resistance protein At1g63360"/>
    <property type="match status" value="1"/>
</dbReference>
<dbReference type="FunFam" id="1.10.8.430:FF:000003">
    <property type="entry name" value="Probable disease resistance protein At5g66910"/>
    <property type="match status" value="1"/>
</dbReference>
<dbReference type="AlphaFoldDB" id="A0AAW0M0V0"/>
<dbReference type="InterPro" id="IPR002182">
    <property type="entry name" value="NB-ARC"/>
</dbReference>